<organism evidence="2 3">
    <name type="scientific">Polyangium jinanense</name>
    <dbReference type="NCBI Taxonomy" id="2829994"/>
    <lineage>
        <taxon>Bacteria</taxon>
        <taxon>Pseudomonadati</taxon>
        <taxon>Myxococcota</taxon>
        <taxon>Polyangia</taxon>
        <taxon>Polyangiales</taxon>
        <taxon>Polyangiaceae</taxon>
        <taxon>Polyangium</taxon>
    </lineage>
</organism>
<keyword evidence="1" id="KW-0732">Signal</keyword>
<dbReference type="Proteomes" id="UP001151081">
    <property type="component" value="Unassembled WGS sequence"/>
</dbReference>
<keyword evidence="3" id="KW-1185">Reference proteome</keyword>
<name>A0A9X3X1Y7_9BACT</name>
<dbReference type="EMBL" id="JAGTJJ010000003">
    <property type="protein sequence ID" value="MDC3980803.1"/>
    <property type="molecule type" value="Genomic_DNA"/>
</dbReference>
<accession>A0A9X3X1Y7</accession>
<evidence type="ECO:0000313" key="2">
    <source>
        <dbReference type="EMBL" id="MDC3980803.1"/>
    </source>
</evidence>
<protein>
    <recommendedName>
        <fullName evidence="4">Outer membrane protein beta-barrel domain-containing protein</fullName>
    </recommendedName>
</protein>
<gene>
    <name evidence="2" type="ORF">KEG57_09870</name>
</gene>
<comment type="caution">
    <text evidence="2">The sequence shown here is derived from an EMBL/GenBank/DDBJ whole genome shotgun (WGS) entry which is preliminary data.</text>
</comment>
<feature type="chain" id="PRO_5040995921" description="Outer membrane protein beta-barrel domain-containing protein" evidence="1">
    <location>
        <begin position="22"/>
        <end position="203"/>
    </location>
</feature>
<reference evidence="2 3" key="1">
    <citation type="submission" date="2021-04" db="EMBL/GenBank/DDBJ databases">
        <title>Genome analysis of Polyangium sp.</title>
        <authorList>
            <person name="Li Y."/>
            <person name="Wang J."/>
        </authorList>
    </citation>
    <scope>NUCLEOTIDE SEQUENCE [LARGE SCALE GENOMIC DNA]</scope>
    <source>
        <strain evidence="2 3">SDU14</strain>
    </source>
</reference>
<dbReference type="AlphaFoldDB" id="A0A9X3X1Y7"/>
<dbReference type="RefSeq" id="WP_272419420.1">
    <property type="nucleotide sequence ID" value="NZ_JAGTJJ010000003.1"/>
</dbReference>
<feature type="signal peptide" evidence="1">
    <location>
        <begin position="1"/>
        <end position="21"/>
    </location>
</feature>
<evidence type="ECO:0008006" key="4">
    <source>
        <dbReference type="Google" id="ProtNLM"/>
    </source>
</evidence>
<proteinExistence type="predicted"/>
<sequence>MHRGISTFCLLALTSVLPACIAFPFATPPLAISGGGGVRYGTPSTKQTGPSMGHVDVGVKPLQLMRDWQKRRADVGLGYTFEAGAGPSRHGAFFEGTVFPVVDQIARIGVAAQPRLWYEPETDKMGFGMAARVTAEVRAFEATTFSGTSSSGGAIGYAYGEAGLGLYLEGAYAKIGERPNATLGFGLTGRIPATVGLAIAFLR</sequence>
<evidence type="ECO:0000313" key="3">
    <source>
        <dbReference type="Proteomes" id="UP001151081"/>
    </source>
</evidence>
<evidence type="ECO:0000256" key="1">
    <source>
        <dbReference type="SAM" id="SignalP"/>
    </source>
</evidence>